<feature type="compositionally biased region" description="Basic and acidic residues" evidence="1">
    <location>
        <begin position="1"/>
        <end position="19"/>
    </location>
</feature>
<evidence type="ECO:0000313" key="4">
    <source>
        <dbReference type="Proteomes" id="UP001446871"/>
    </source>
</evidence>
<gene>
    <name evidence="3" type="ORF">PG996_011721</name>
</gene>
<feature type="transmembrane region" description="Helical" evidence="2">
    <location>
        <begin position="120"/>
        <end position="140"/>
    </location>
</feature>
<dbReference type="EMBL" id="JAQQWM010000007">
    <property type="protein sequence ID" value="KAK8057784.1"/>
    <property type="molecule type" value="Genomic_DNA"/>
</dbReference>
<comment type="caution">
    <text evidence="3">The sequence shown here is derived from an EMBL/GenBank/DDBJ whole genome shotgun (WGS) entry which is preliminary data.</text>
</comment>
<sequence length="149" mass="16317">MPRGPVHLETEDTVGDKHPLTAPPRNTLVLGSNAVAVRTRRTFRDPHLSYVTILIKEKTKDLTFLSPCPLQQAKLGIEPQGDEDGNEEEADCVDCNHGIASVGWVAEVLHFTRRMIHRRGIGGSSAMFLLVAASSLSVIVEMHQARSPV</sequence>
<keyword evidence="2" id="KW-1133">Transmembrane helix</keyword>
<feature type="region of interest" description="Disordered" evidence="1">
    <location>
        <begin position="1"/>
        <end position="21"/>
    </location>
</feature>
<name>A0ABR1UIU2_9PEZI</name>
<dbReference type="Proteomes" id="UP001446871">
    <property type="component" value="Unassembled WGS sequence"/>
</dbReference>
<keyword evidence="2" id="KW-0812">Transmembrane</keyword>
<protein>
    <submittedName>
        <fullName evidence="3">Uncharacterized protein</fullName>
    </submittedName>
</protein>
<organism evidence="3 4">
    <name type="scientific">Apiospora saccharicola</name>
    <dbReference type="NCBI Taxonomy" id="335842"/>
    <lineage>
        <taxon>Eukaryota</taxon>
        <taxon>Fungi</taxon>
        <taxon>Dikarya</taxon>
        <taxon>Ascomycota</taxon>
        <taxon>Pezizomycotina</taxon>
        <taxon>Sordariomycetes</taxon>
        <taxon>Xylariomycetidae</taxon>
        <taxon>Amphisphaeriales</taxon>
        <taxon>Apiosporaceae</taxon>
        <taxon>Apiospora</taxon>
    </lineage>
</organism>
<accession>A0ABR1UIU2</accession>
<reference evidence="3 4" key="1">
    <citation type="submission" date="2023-01" db="EMBL/GenBank/DDBJ databases">
        <title>Analysis of 21 Apiospora genomes using comparative genomics revels a genus with tremendous synthesis potential of carbohydrate active enzymes and secondary metabolites.</title>
        <authorList>
            <person name="Sorensen T."/>
        </authorList>
    </citation>
    <scope>NUCLEOTIDE SEQUENCE [LARGE SCALE GENOMIC DNA]</scope>
    <source>
        <strain evidence="3 4">CBS 83171</strain>
    </source>
</reference>
<evidence type="ECO:0000256" key="1">
    <source>
        <dbReference type="SAM" id="MobiDB-lite"/>
    </source>
</evidence>
<evidence type="ECO:0000313" key="3">
    <source>
        <dbReference type="EMBL" id="KAK8057784.1"/>
    </source>
</evidence>
<evidence type="ECO:0000256" key="2">
    <source>
        <dbReference type="SAM" id="Phobius"/>
    </source>
</evidence>
<keyword evidence="2" id="KW-0472">Membrane</keyword>
<keyword evidence="4" id="KW-1185">Reference proteome</keyword>
<proteinExistence type="predicted"/>